<accession>A0ABP9R641</accession>
<sequence length="315" mass="33178">MEFMRAVVLDRFGDADALAMSQRPVPEPLPTEVRVRVEAAGVNPVDWKTRAGDGMAHVMGDPPMVLGWDVSGVVDKIGPGVTRFAVGDPVFGMPWFPRRAGAYAEYVTAPSRHFAARPARLGAMEAAALPLAGLTAWQSLVDIADVQRGQRVLVHAAAGGVGHLAVQIAKSRGAYVVGTASSAKHRFLGELGLDEVVNYQGTRFEQVVEPVDVVLDTVGGDVALRSLDVLRPGGLLVCVQARTATAAIEAAPSRGVRAVPMLVEPDGHALEQLAALVEAGELRPVVERGYPLAEASAAHRQAEAGRTTGKIVLTI</sequence>
<dbReference type="PROSITE" id="PS01162">
    <property type="entry name" value="QOR_ZETA_CRYSTAL"/>
    <property type="match status" value="1"/>
</dbReference>
<dbReference type="InterPro" id="IPR020843">
    <property type="entry name" value="ER"/>
</dbReference>
<evidence type="ECO:0000313" key="3">
    <source>
        <dbReference type="EMBL" id="GAA5171983.1"/>
    </source>
</evidence>
<keyword evidence="1" id="KW-0560">Oxidoreductase</keyword>
<feature type="domain" description="Enoyl reductase (ER)" evidence="2">
    <location>
        <begin position="13"/>
        <end position="313"/>
    </location>
</feature>
<dbReference type="Gene3D" id="3.90.180.10">
    <property type="entry name" value="Medium-chain alcohol dehydrogenases, catalytic domain"/>
    <property type="match status" value="1"/>
</dbReference>
<dbReference type="Pfam" id="PF08240">
    <property type="entry name" value="ADH_N"/>
    <property type="match status" value="1"/>
</dbReference>
<dbReference type="PANTHER" id="PTHR11695:SF294">
    <property type="entry name" value="RETICULON-4-INTERACTING PROTEIN 1, MITOCHONDRIAL"/>
    <property type="match status" value="1"/>
</dbReference>
<dbReference type="PANTHER" id="PTHR11695">
    <property type="entry name" value="ALCOHOL DEHYDROGENASE RELATED"/>
    <property type="match status" value="1"/>
</dbReference>
<evidence type="ECO:0000259" key="2">
    <source>
        <dbReference type="SMART" id="SM00829"/>
    </source>
</evidence>
<dbReference type="RefSeq" id="WP_345703412.1">
    <property type="nucleotide sequence ID" value="NZ_BAABJP010000051.1"/>
</dbReference>
<comment type="caution">
    <text evidence="3">The sequence shown here is derived from an EMBL/GenBank/DDBJ whole genome shotgun (WGS) entry which is preliminary data.</text>
</comment>
<dbReference type="SUPFAM" id="SSF50129">
    <property type="entry name" value="GroES-like"/>
    <property type="match status" value="1"/>
</dbReference>
<dbReference type="EMBL" id="BAABJP010000051">
    <property type="protein sequence ID" value="GAA5171983.1"/>
    <property type="molecule type" value="Genomic_DNA"/>
</dbReference>
<dbReference type="SMART" id="SM00829">
    <property type="entry name" value="PKS_ER"/>
    <property type="match status" value="1"/>
</dbReference>
<dbReference type="InterPro" id="IPR002364">
    <property type="entry name" value="Quin_OxRdtase/zeta-crystal_CS"/>
</dbReference>
<dbReference type="Pfam" id="PF13602">
    <property type="entry name" value="ADH_zinc_N_2"/>
    <property type="match status" value="1"/>
</dbReference>
<dbReference type="SUPFAM" id="SSF51735">
    <property type="entry name" value="NAD(P)-binding Rossmann-fold domains"/>
    <property type="match status" value="1"/>
</dbReference>
<name>A0ABP9R641_9PSEU</name>
<organism evidence="3 4">
    <name type="scientific">Pseudonocardia eucalypti</name>
    <dbReference type="NCBI Taxonomy" id="648755"/>
    <lineage>
        <taxon>Bacteria</taxon>
        <taxon>Bacillati</taxon>
        <taxon>Actinomycetota</taxon>
        <taxon>Actinomycetes</taxon>
        <taxon>Pseudonocardiales</taxon>
        <taxon>Pseudonocardiaceae</taxon>
        <taxon>Pseudonocardia</taxon>
    </lineage>
</organism>
<dbReference type="Gene3D" id="3.40.50.720">
    <property type="entry name" value="NAD(P)-binding Rossmann-like Domain"/>
    <property type="match status" value="1"/>
</dbReference>
<dbReference type="CDD" id="cd05289">
    <property type="entry name" value="MDR_like_2"/>
    <property type="match status" value="1"/>
</dbReference>
<evidence type="ECO:0000313" key="4">
    <source>
        <dbReference type="Proteomes" id="UP001428817"/>
    </source>
</evidence>
<dbReference type="Proteomes" id="UP001428817">
    <property type="component" value="Unassembled WGS sequence"/>
</dbReference>
<reference evidence="4" key="1">
    <citation type="journal article" date="2019" name="Int. J. Syst. Evol. Microbiol.">
        <title>The Global Catalogue of Microorganisms (GCM) 10K type strain sequencing project: providing services to taxonomists for standard genome sequencing and annotation.</title>
        <authorList>
            <consortium name="The Broad Institute Genomics Platform"/>
            <consortium name="The Broad Institute Genome Sequencing Center for Infectious Disease"/>
            <person name="Wu L."/>
            <person name="Ma J."/>
        </authorList>
    </citation>
    <scope>NUCLEOTIDE SEQUENCE [LARGE SCALE GENOMIC DNA]</scope>
    <source>
        <strain evidence="4">JCM 18303</strain>
    </source>
</reference>
<keyword evidence="4" id="KW-1185">Reference proteome</keyword>
<evidence type="ECO:0000256" key="1">
    <source>
        <dbReference type="ARBA" id="ARBA00023002"/>
    </source>
</evidence>
<gene>
    <name evidence="3" type="ORF">GCM10023321_71200</name>
</gene>
<protein>
    <submittedName>
        <fullName evidence="3">NADP-dependent oxidoreductase</fullName>
    </submittedName>
</protein>
<proteinExistence type="predicted"/>
<dbReference type="InterPro" id="IPR036291">
    <property type="entry name" value="NAD(P)-bd_dom_sf"/>
</dbReference>
<dbReference type="InterPro" id="IPR011032">
    <property type="entry name" value="GroES-like_sf"/>
</dbReference>
<dbReference type="InterPro" id="IPR013154">
    <property type="entry name" value="ADH-like_N"/>
</dbReference>
<dbReference type="InterPro" id="IPR050700">
    <property type="entry name" value="YIM1/Zinc_Alcohol_DH_Fams"/>
</dbReference>